<dbReference type="Gene3D" id="1.10.340.70">
    <property type="match status" value="1"/>
</dbReference>
<dbReference type="PROSITE" id="PS50994">
    <property type="entry name" value="INTEGRASE"/>
    <property type="match status" value="1"/>
</dbReference>
<organism evidence="6 7">
    <name type="scientific">Aedes albopictus</name>
    <name type="common">Asian tiger mosquito</name>
    <name type="synonym">Stegomyia albopicta</name>
    <dbReference type="NCBI Taxonomy" id="7160"/>
    <lineage>
        <taxon>Eukaryota</taxon>
        <taxon>Metazoa</taxon>
        <taxon>Ecdysozoa</taxon>
        <taxon>Arthropoda</taxon>
        <taxon>Hexapoda</taxon>
        <taxon>Insecta</taxon>
        <taxon>Pterygota</taxon>
        <taxon>Neoptera</taxon>
        <taxon>Endopterygota</taxon>
        <taxon>Diptera</taxon>
        <taxon>Nematocera</taxon>
        <taxon>Culicoidea</taxon>
        <taxon>Culicidae</taxon>
        <taxon>Culicinae</taxon>
        <taxon>Aedini</taxon>
        <taxon>Aedes</taxon>
        <taxon>Stegomyia</taxon>
    </lineage>
</organism>
<dbReference type="Proteomes" id="UP000069940">
    <property type="component" value="Unassembled WGS sequence"/>
</dbReference>
<proteinExistence type="predicted"/>
<dbReference type="Pfam" id="PF00078">
    <property type="entry name" value="RVT_1"/>
    <property type="match status" value="1"/>
</dbReference>
<dbReference type="InterPro" id="IPR043502">
    <property type="entry name" value="DNA/RNA_pol_sf"/>
</dbReference>
<dbReference type="RefSeq" id="XP_062707754.1">
    <property type="nucleotide sequence ID" value="XM_062851770.1"/>
</dbReference>
<dbReference type="EnsemblMetazoa" id="AALFPA23_014955.R21672">
    <property type="protein sequence ID" value="AALFPA23_014955.P21672"/>
    <property type="gene ID" value="AALFPA23_014955"/>
</dbReference>
<dbReference type="Gene3D" id="3.10.10.10">
    <property type="entry name" value="HIV Type 1 Reverse Transcriptase, subunit A, domain 1"/>
    <property type="match status" value="1"/>
</dbReference>
<dbReference type="InterPro" id="IPR036397">
    <property type="entry name" value="RNaseH_sf"/>
</dbReference>
<dbReference type="InterPro" id="IPR001584">
    <property type="entry name" value="Integrase_cat-core"/>
</dbReference>
<feature type="compositionally biased region" description="Acidic residues" evidence="3">
    <location>
        <begin position="797"/>
        <end position="824"/>
    </location>
</feature>
<evidence type="ECO:0000259" key="4">
    <source>
        <dbReference type="PROSITE" id="PS50878"/>
    </source>
</evidence>
<reference evidence="6" key="2">
    <citation type="submission" date="2025-05" db="UniProtKB">
        <authorList>
            <consortium name="EnsemblMetazoa"/>
        </authorList>
    </citation>
    <scope>IDENTIFICATION</scope>
    <source>
        <strain evidence="6">Foshan</strain>
    </source>
</reference>
<evidence type="ECO:0000256" key="3">
    <source>
        <dbReference type="SAM" id="MobiDB-lite"/>
    </source>
</evidence>
<dbReference type="Gene3D" id="3.30.70.270">
    <property type="match status" value="2"/>
</dbReference>
<keyword evidence="2" id="KW-0511">Multifunctional enzyme</keyword>
<dbReference type="InterPro" id="IPR050951">
    <property type="entry name" value="Retrovirus_Pol_polyprotein"/>
</dbReference>
<dbReference type="Pfam" id="PF17919">
    <property type="entry name" value="RT_RNaseH_2"/>
    <property type="match status" value="1"/>
</dbReference>
<dbReference type="Gene3D" id="3.30.420.10">
    <property type="entry name" value="Ribonuclease H-like superfamily/Ribonuclease H"/>
    <property type="match status" value="1"/>
</dbReference>
<evidence type="ECO:0000256" key="2">
    <source>
        <dbReference type="ARBA" id="ARBA00023268"/>
    </source>
</evidence>
<protein>
    <recommendedName>
        <fullName evidence="1">RNA-directed DNA polymerase</fullName>
        <ecNumber evidence="1">2.7.7.49</ecNumber>
    </recommendedName>
</protein>
<sequence>MCVNYKPLNRIVERNHFPMPVIEDRILKLQGKRYFSSLDLKNGFYHVELTEESKKYTSCVTNSGQYKFNRLPFGYANSPAMFVKYITKVLDPFIRDGRIVVFIDDMMIASKSVEEHLQTLSKVLQVLSDNHLELQLSKCHFLKTRTEYLGYDVKFNSSQPSDRHIESIREFPIPIDRRSLQRFLGLVNYFRKFISGFNILAAPLYDLLKEDREFVLTRNHLEAVKKLKQALISKPVLRIYSPTAETELHTDASSAGYGGVLLQRQTDDGLMHPIMYFSKKTSPSESKLHSFELETLAIVYCLQRFRIYLFGLRFRILTDCNSLKQTLEKKDVNPKIACWALYLEQFDFEILQRSGLKMQHADALSRVNVHLIEEDYRTVSSVFENALYVAQLQDSAVENLKQAVSLGSLKDYEVRDEILYKKVGNKSLLYVPLQMVPSVINKFHNDMGHFGVDKVCGLIKRTYWFPRMREQVQDHAKCCISCIAFNPRNKRYDGELFSVEKPKVPFEVLHIDHLGPLEKGKGKNEYILAVVDACTKFIKLYPTKTTKTTEVMKSLRSYFHTYSTPKVLISDQGTAFTSHAFNKFIADHDIRHVKVATACPKTNGQIERYNRTMMPLISKLVEETGDRWDSIITDAEYMLNNTVNRATGKTPAVLLFGVKQRRRIDHDLTQYLLELNDEPEKQELNSLRDEAAEHNQRQQNYNKRMYDRHCKKNTGYSEGDLVMLRRVNVPGERNKLKPKFRGPYIVKKVLDKNRYVVGDLDKFQVTGARFEGIFDPLNMRLYQKAKDEEMKASVLEKEEEQYQDVQFLEDEKEDSELEEEEGYQNVEYLEEEDTDVDYEDIEYLEDEFE</sequence>
<dbReference type="EnsemblMetazoa" id="AALFPA23_014955.R21669">
    <property type="protein sequence ID" value="AALFPA23_014955.P21669"/>
    <property type="gene ID" value="AALFPA23_014955"/>
</dbReference>
<evidence type="ECO:0000259" key="5">
    <source>
        <dbReference type="PROSITE" id="PS50994"/>
    </source>
</evidence>
<dbReference type="InterPro" id="IPR041588">
    <property type="entry name" value="Integrase_H2C2"/>
</dbReference>
<evidence type="ECO:0000313" key="6">
    <source>
        <dbReference type="EnsemblMetazoa" id="AALFPA23_014955.P21669"/>
    </source>
</evidence>
<keyword evidence="7" id="KW-1185">Reference proteome</keyword>
<dbReference type="CDD" id="cd01647">
    <property type="entry name" value="RT_LTR"/>
    <property type="match status" value="1"/>
</dbReference>
<feature type="region of interest" description="Disordered" evidence="3">
    <location>
        <begin position="795"/>
        <end position="824"/>
    </location>
</feature>
<reference evidence="7" key="1">
    <citation type="journal article" date="2015" name="Proc. Natl. Acad. Sci. U.S.A.">
        <title>Genome sequence of the Asian Tiger mosquito, Aedes albopictus, reveals insights into its biology, genetics, and evolution.</title>
        <authorList>
            <person name="Chen X.G."/>
            <person name="Jiang X."/>
            <person name="Gu J."/>
            <person name="Xu M."/>
            <person name="Wu Y."/>
            <person name="Deng Y."/>
            <person name="Zhang C."/>
            <person name="Bonizzoni M."/>
            <person name="Dermauw W."/>
            <person name="Vontas J."/>
            <person name="Armbruster P."/>
            <person name="Huang X."/>
            <person name="Yang Y."/>
            <person name="Zhang H."/>
            <person name="He W."/>
            <person name="Peng H."/>
            <person name="Liu Y."/>
            <person name="Wu K."/>
            <person name="Chen J."/>
            <person name="Lirakis M."/>
            <person name="Topalis P."/>
            <person name="Van Leeuwen T."/>
            <person name="Hall A.B."/>
            <person name="Jiang X."/>
            <person name="Thorpe C."/>
            <person name="Mueller R.L."/>
            <person name="Sun C."/>
            <person name="Waterhouse R.M."/>
            <person name="Yan G."/>
            <person name="Tu Z.J."/>
            <person name="Fang X."/>
            <person name="James A.A."/>
        </authorList>
    </citation>
    <scope>NUCLEOTIDE SEQUENCE [LARGE SCALE GENOMIC DNA]</scope>
    <source>
        <strain evidence="7">Foshan</strain>
    </source>
</reference>
<evidence type="ECO:0000256" key="1">
    <source>
        <dbReference type="ARBA" id="ARBA00012493"/>
    </source>
</evidence>
<dbReference type="InterPro" id="IPR000477">
    <property type="entry name" value="RT_dom"/>
</dbReference>
<dbReference type="CDD" id="cd09274">
    <property type="entry name" value="RNase_HI_RT_Ty3"/>
    <property type="match status" value="1"/>
</dbReference>
<dbReference type="EnsemblMetazoa" id="AALFPA23_014955.R21674">
    <property type="protein sequence ID" value="AALFPA23_014955.P21674"/>
    <property type="gene ID" value="AALFPA23_014955"/>
</dbReference>
<dbReference type="SUPFAM" id="SSF56672">
    <property type="entry name" value="DNA/RNA polymerases"/>
    <property type="match status" value="1"/>
</dbReference>
<dbReference type="PANTHER" id="PTHR37984:SF5">
    <property type="entry name" value="PROTEIN NYNRIN-LIKE"/>
    <property type="match status" value="1"/>
</dbReference>
<accession>A0ABM1Z497</accession>
<feature type="domain" description="Integrase catalytic" evidence="5">
    <location>
        <begin position="501"/>
        <end position="659"/>
    </location>
</feature>
<dbReference type="InterPro" id="IPR012337">
    <property type="entry name" value="RNaseH-like_sf"/>
</dbReference>
<dbReference type="GeneID" id="109406092"/>
<feature type="domain" description="Reverse transcriptase" evidence="4">
    <location>
        <begin position="1"/>
        <end position="153"/>
    </location>
</feature>
<dbReference type="EC" id="2.7.7.49" evidence="1"/>
<evidence type="ECO:0000313" key="7">
    <source>
        <dbReference type="Proteomes" id="UP000069940"/>
    </source>
</evidence>
<dbReference type="PROSITE" id="PS50878">
    <property type="entry name" value="RT_POL"/>
    <property type="match status" value="1"/>
</dbReference>
<name>A0ABM1Z497_AEDAL</name>
<dbReference type="SUPFAM" id="SSF53098">
    <property type="entry name" value="Ribonuclease H-like"/>
    <property type="match status" value="1"/>
</dbReference>
<dbReference type="RefSeq" id="XP_062707756.1">
    <property type="nucleotide sequence ID" value="XM_062851772.1"/>
</dbReference>
<dbReference type="RefSeq" id="XP_062707757.1">
    <property type="nucleotide sequence ID" value="XM_062851773.1"/>
</dbReference>
<dbReference type="PANTHER" id="PTHR37984">
    <property type="entry name" value="PROTEIN CBG26694"/>
    <property type="match status" value="1"/>
</dbReference>
<dbReference type="Pfam" id="PF00665">
    <property type="entry name" value="rve"/>
    <property type="match status" value="1"/>
</dbReference>
<dbReference type="EnsemblMetazoa" id="AALFPA23_014955.R21671">
    <property type="protein sequence ID" value="AALFPA23_014955.P21671"/>
    <property type="gene ID" value="AALFPA23_014955"/>
</dbReference>
<dbReference type="InterPro" id="IPR041577">
    <property type="entry name" value="RT_RNaseH_2"/>
</dbReference>
<dbReference type="InterPro" id="IPR043128">
    <property type="entry name" value="Rev_trsase/Diguanyl_cyclase"/>
</dbReference>
<dbReference type="RefSeq" id="XP_062707758.1">
    <property type="nucleotide sequence ID" value="XM_062851774.1"/>
</dbReference>
<dbReference type="Pfam" id="PF17921">
    <property type="entry name" value="Integrase_H2C2"/>
    <property type="match status" value="1"/>
</dbReference>